<gene>
    <name evidence="4" type="primary">LOC118263576</name>
</gene>
<organism evidence="3 4">
    <name type="scientific">Spodoptera frugiperda</name>
    <name type="common">Fall armyworm</name>
    <dbReference type="NCBI Taxonomy" id="7108"/>
    <lineage>
        <taxon>Eukaryota</taxon>
        <taxon>Metazoa</taxon>
        <taxon>Ecdysozoa</taxon>
        <taxon>Arthropoda</taxon>
        <taxon>Hexapoda</taxon>
        <taxon>Insecta</taxon>
        <taxon>Pterygota</taxon>
        <taxon>Neoptera</taxon>
        <taxon>Endopterygota</taxon>
        <taxon>Lepidoptera</taxon>
        <taxon>Glossata</taxon>
        <taxon>Ditrysia</taxon>
        <taxon>Noctuoidea</taxon>
        <taxon>Noctuidae</taxon>
        <taxon>Amphipyrinae</taxon>
        <taxon>Spodoptera</taxon>
    </lineage>
</organism>
<feature type="compositionally biased region" description="Polar residues" evidence="1">
    <location>
        <begin position="17"/>
        <end position="27"/>
    </location>
</feature>
<dbReference type="GO" id="GO:1902093">
    <property type="term" value="P:positive regulation of flagellated sperm motility"/>
    <property type="evidence" value="ECO:0007669"/>
    <property type="project" value="TreeGrafter"/>
</dbReference>
<reference evidence="4" key="1">
    <citation type="submission" date="2025-08" db="UniProtKB">
        <authorList>
            <consortium name="RefSeq"/>
        </authorList>
    </citation>
    <scope>IDENTIFICATION</scope>
    <source>
        <tissue evidence="4">Whole larval tissue</tissue>
    </source>
</reference>
<evidence type="ECO:0000313" key="4">
    <source>
        <dbReference type="RefSeq" id="XP_035431544.2"/>
    </source>
</evidence>
<dbReference type="GeneID" id="118263576"/>
<accession>A0A9R0EGH9</accession>
<evidence type="ECO:0000259" key="2">
    <source>
        <dbReference type="Pfam" id="PF21049"/>
    </source>
</evidence>
<dbReference type="Pfam" id="PF21049">
    <property type="entry name" value="CFA69_ARM_rpt"/>
    <property type="match status" value="1"/>
</dbReference>
<dbReference type="Proteomes" id="UP000829999">
    <property type="component" value="Chromosome 25"/>
</dbReference>
<evidence type="ECO:0000313" key="3">
    <source>
        <dbReference type="Proteomes" id="UP000829999"/>
    </source>
</evidence>
<feature type="region of interest" description="Disordered" evidence="1">
    <location>
        <begin position="1"/>
        <end position="37"/>
    </location>
</feature>
<proteinExistence type="predicted"/>
<sequence>MWHKEDSPSRSAVPHPTEQSASTNKITESLPFDENEIEIEASEASSVLIPPTVRTRKSKIWRDLGNVSEETSHTKFYKRNRDKNEFEVTTREEYLSISESMSGSSDTFECIHGPHGKEYTQKGLLKRNLMKNLDPIPKDPKWIADCPPSFGWDMANTLYQMVRCPTVEEQTERLLEHLNDFVKISSKGYRVDVLDKVCTIVSYLLESVPRFPFLKPGLVSLLENLKHPIFLIKSSDVVTFFDIIMHFFGYFGFLLIDVDDDTLFDIVAGAMIWHLTAPDKLRGQGTVQLRHTMAAAAPVLRQTTVRMMAIANSHKFPIFLEISILLAYDTAENCIEMMKENILENIFYRFNPYFPNRHLESYDINPVDCHDPTVKLGESSVNMTTTLTILLVLVKTTKEYLDKNPKFKSQLPCPDCYAQRCFIWAYRYECRAREHRHERITLTVIAAVLNNIYGERLLLFSSILMGDIISLSVLTELPPRKDWTATVNFTTKQQDVQFKKILIFFVVDLLKTFPYNKFMMQSRYWLLGIIYLLDPGLCHLRAHWSPPLFAELRKTALQALVCAIPMCDPKWVRDYGLIRRIMWYIEWYSESPYEISVLYWCVRLLQVATYHTRKPERDLAIQDLYDTHGIVIMIHLCKTLIEQKLPPVERSQAVLALSLRMLTSSAHMKETVTCCVYPNIKWPNSVNSLARKMIDVVLYSLDKHYIVSDRWLVSLLNFIWEAIIWNKDYREKFVRNDGIYKLLDIITMTRPAVQCIALAVVCDIARAGDAVGQLVSWRANLGASNAYPNVVQRGATIATLLASVFREGCRSLGVKLNEYGIIEELDHPIMSEDVRNELNNTDEFYAVNHSPPLCFAAEDMAGSCMSKAFALLHMLSEDLNDRVKLADDAYNLYKNIKLALEDEVILVLCSHYLTLKLNEVWMETKVQCGKMFEPDRVVVDDFLAVGKGWAKEIKRQQEDVIAKDRKKEREKECSLYAFLGRIRLNIALDALRTVRCVARSTDHSRIRHAMLHDAVFAYHRQSLSLKNNILTLLRTYKAPLDDQNITGQNIKVSSIRPKNRWNSLELDMEEEKAD</sequence>
<dbReference type="RefSeq" id="XP_035431544.2">
    <property type="nucleotide sequence ID" value="XM_035575651.2"/>
</dbReference>
<dbReference type="OrthoDB" id="191673at2759"/>
<dbReference type="InterPro" id="IPR048733">
    <property type="entry name" value="CFA69_ARM_dom"/>
</dbReference>
<dbReference type="GO" id="GO:0097730">
    <property type="term" value="C:non-motile cilium"/>
    <property type="evidence" value="ECO:0007669"/>
    <property type="project" value="TreeGrafter"/>
</dbReference>
<keyword evidence="3" id="KW-1185">Reference proteome</keyword>
<dbReference type="InterPro" id="IPR048732">
    <property type="entry name" value="CFA69"/>
</dbReference>
<feature type="domain" description="Cilia- and flagella-associated protein 69 ARM repeats" evidence="2">
    <location>
        <begin position="710"/>
        <end position="923"/>
    </location>
</feature>
<dbReference type="GO" id="GO:0097225">
    <property type="term" value="C:sperm midpiece"/>
    <property type="evidence" value="ECO:0007669"/>
    <property type="project" value="TreeGrafter"/>
</dbReference>
<dbReference type="PANTHER" id="PTHR14716">
    <property type="entry name" value="CILIA- AND FLAGELLA-ASSOCIATED PROTEIN 69"/>
    <property type="match status" value="1"/>
</dbReference>
<protein>
    <submittedName>
        <fullName evidence="4">Uncharacterized protein LOC118263576</fullName>
    </submittedName>
</protein>
<name>A0A9R0EGH9_SPOFR</name>
<dbReference type="PANTHER" id="PTHR14716:SF0">
    <property type="entry name" value="CILIA- AND FLAGELLA-ASSOCIATED PROTEIN 69"/>
    <property type="match status" value="1"/>
</dbReference>
<evidence type="ECO:0000256" key="1">
    <source>
        <dbReference type="SAM" id="MobiDB-lite"/>
    </source>
</evidence>
<dbReference type="AlphaFoldDB" id="A0A9R0EGH9"/>